<dbReference type="InParanoid" id="F9WWI7"/>
<dbReference type="RefSeq" id="XP_003856229.1">
    <property type="nucleotide sequence ID" value="XM_003856181.1"/>
</dbReference>
<keyword evidence="2" id="KW-1185">Reference proteome</keyword>
<dbReference type="KEGG" id="ztr:MYCGRDRAFT_102369"/>
<dbReference type="EMBL" id="CM001196">
    <property type="protein sequence ID" value="EGP91205.1"/>
    <property type="molecule type" value="Genomic_DNA"/>
</dbReference>
<dbReference type="Proteomes" id="UP000008062">
    <property type="component" value="Chromosome 1"/>
</dbReference>
<organism evidence="1 2">
    <name type="scientific">Zymoseptoria tritici (strain CBS 115943 / IPO323)</name>
    <name type="common">Speckled leaf blotch fungus</name>
    <name type="synonym">Septoria tritici</name>
    <dbReference type="NCBI Taxonomy" id="336722"/>
    <lineage>
        <taxon>Eukaryota</taxon>
        <taxon>Fungi</taxon>
        <taxon>Dikarya</taxon>
        <taxon>Ascomycota</taxon>
        <taxon>Pezizomycotina</taxon>
        <taxon>Dothideomycetes</taxon>
        <taxon>Dothideomycetidae</taxon>
        <taxon>Mycosphaerellales</taxon>
        <taxon>Mycosphaerellaceae</taxon>
        <taxon>Zymoseptoria</taxon>
    </lineage>
</organism>
<dbReference type="HOGENOM" id="CLU_2656358_0_0_1"/>
<name>F9WWI7_ZYMTI</name>
<accession>F9WWI7</accession>
<proteinExistence type="predicted"/>
<sequence length="76" mass="8628">MPRSAACRHARMAVDWSDDSKDGQCGRKLRWFCVFEVGTYGTPGVLEMARRHDSTQARRSWPTSARFLDVTRAPSP</sequence>
<protein>
    <submittedName>
        <fullName evidence="1">Uncharacterized protein</fullName>
    </submittedName>
</protein>
<evidence type="ECO:0000313" key="1">
    <source>
        <dbReference type="EMBL" id="EGP91205.1"/>
    </source>
</evidence>
<dbReference type="GeneID" id="13402987"/>
<dbReference type="AlphaFoldDB" id="F9WWI7"/>
<evidence type="ECO:0000313" key="2">
    <source>
        <dbReference type="Proteomes" id="UP000008062"/>
    </source>
</evidence>
<reference evidence="1 2" key="1">
    <citation type="journal article" date="2011" name="PLoS Genet.">
        <title>Finished genome of the fungal wheat pathogen Mycosphaerella graminicola reveals dispensome structure, chromosome plasticity, and stealth pathogenesis.</title>
        <authorList>
            <person name="Goodwin S.B."/>
            <person name="Ben M'barek S."/>
            <person name="Dhillon B."/>
            <person name="Wittenberg A.H.J."/>
            <person name="Crane C.F."/>
            <person name="Hane J.K."/>
            <person name="Foster A.J."/>
            <person name="Van der Lee T.A.J."/>
            <person name="Grimwood J."/>
            <person name="Aerts A."/>
            <person name="Antoniw J."/>
            <person name="Bailey A."/>
            <person name="Bluhm B."/>
            <person name="Bowler J."/>
            <person name="Bristow J."/>
            <person name="van der Burgt A."/>
            <person name="Canto-Canche B."/>
            <person name="Churchill A.C.L."/>
            <person name="Conde-Ferraez L."/>
            <person name="Cools H.J."/>
            <person name="Coutinho P.M."/>
            <person name="Csukai M."/>
            <person name="Dehal P."/>
            <person name="De Wit P."/>
            <person name="Donzelli B."/>
            <person name="van de Geest H.C."/>
            <person name="van Ham R.C.H.J."/>
            <person name="Hammond-Kosack K.E."/>
            <person name="Henrissat B."/>
            <person name="Kilian A."/>
            <person name="Kobayashi A.K."/>
            <person name="Koopmann E."/>
            <person name="Kourmpetis Y."/>
            <person name="Kuzniar A."/>
            <person name="Lindquist E."/>
            <person name="Lombard V."/>
            <person name="Maliepaard C."/>
            <person name="Martins N."/>
            <person name="Mehrabi R."/>
            <person name="Nap J.P.H."/>
            <person name="Ponomarenko A."/>
            <person name="Rudd J.J."/>
            <person name="Salamov A."/>
            <person name="Schmutz J."/>
            <person name="Schouten H.J."/>
            <person name="Shapiro H."/>
            <person name="Stergiopoulos I."/>
            <person name="Torriani S.F.F."/>
            <person name="Tu H."/>
            <person name="de Vries R.P."/>
            <person name="Waalwijk C."/>
            <person name="Ware S.B."/>
            <person name="Wiebenga A."/>
            <person name="Zwiers L.-H."/>
            <person name="Oliver R.P."/>
            <person name="Grigoriev I.V."/>
            <person name="Kema G.H.J."/>
        </authorList>
    </citation>
    <scope>NUCLEOTIDE SEQUENCE [LARGE SCALE GENOMIC DNA]</scope>
    <source>
        <strain evidence="2">CBS 115943 / IPO323</strain>
    </source>
</reference>
<gene>
    <name evidence="1" type="ORF">MYCGRDRAFT_102369</name>
</gene>